<protein>
    <submittedName>
        <fullName evidence="2">PF13858 family protein</fullName>
    </submittedName>
</protein>
<proteinExistence type="predicted"/>
<keyword evidence="1" id="KW-1133">Transmembrane helix</keyword>
<evidence type="ECO:0000256" key="1">
    <source>
        <dbReference type="SAM" id="Phobius"/>
    </source>
</evidence>
<dbReference type="EMBL" id="AWEY01000008">
    <property type="protein sequence ID" value="ERK40011.1"/>
    <property type="molecule type" value="Genomic_DNA"/>
</dbReference>
<feature type="transmembrane region" description="Helical" evidence="1">
    <location>
        <begin position="53"/>
        <end position="78"/>
    </location>
</feature>
<keyword evidence="1" id="KW-0812">Transmembrane</keyword>
<evidence type="ECO:0000313" key="2">
    <source>
        <dbReference type="EMBL" id="ERK40011.1"/>
    </source>
</evidence>
<feature type="transmembrane region" description="Helical" evidence="1">
    <location>
        <begin position="124"/>
        <end position="147"/>
    </location>
</feature>
<keyword evidence="3" id="KW-1185">Reference proteome</keyword>
<reference evidence="2 3" key="1">
    <citation type="submission" date="2013-08" db="EMBL/GenBank/DDBJ databases">
        <authorList>
            <person name="Durkin A.S."/>
            <person name="Haft D.R."/>
            <person name="McCorrison J."/>
            <person name="Torralba M."/>
            <person name="Gillis M."/>
            <person name="Haft D.H."/>
            <person name="Methe B."/>
            <person name="Sutton G."/>
            <person name="Nelson K.E."/>
        </authorList>
    </citation>
    <scope>NUCLEOTIDE SEQUENCE [LARGE SCALE GENOMIC DNA]</scope>
    <source>
        <strain evidence="2 3">F0067</strain>
    </source>
</reference>
<dbReference type="Proteomes" id="UP000016648">
    <property type="component" value="Unassembled WGS sequence"/>
</dbReference>
<comment type="caution">
    <text evidence="2">The sequence shown here is derived from an EMBL/GenBank/DDBJ whole genome shotgun (WGS) entry which is preliminary data.</text>
</comment>
<accession>U2P798</accession>
<dbReference type="Pfam" id="PF13858">
    <property type="entry name" value="DUF4199"/>
    <property type="match status" value="1"/>
</dbReference>
<dbReference type="InterPro" id="IPR025250">
    <property type="entry name" value="DUF4199"/>
</dbReference>
<name>U2P798_9BACT</name>
<keyword evidence="1" id="KW-0472">Membrane</keyword>
<dbReference type="AlphaFoldDB" id="U2P798"/>
<gene>
    <name evidence="2" type="ORF">HMPREF9135_0015</name>
</gene>
<evidence type="ECO:0000313" key="3">
    <source>
        <dbReference type="Proteomes" id="UP000016648"/>
    </source>
</evidence>
<dbReference type="PATRIC" id="fig|1115809.3.peg.479"/>
<organism evidence="2 3">
    <name type="scientific">Segatella baroniae F0067</name>
    <dbReference type="NCBI Taxonomy" id="1115809"/>
    <lineage>
        <taxon>Bacteria</taxon>
        <taxon>Pseudomonadati</taxon>
        <taxon>Bacteroidota</taxon>
        <taxon>Bacteroidia</taxon>
        <taxon>Bacteroidales</taxon>
        <taxon>Prevotellaceae</taxon>
        <taxon>Segatella</taxon>
    </lineage>
</organism>
<feature type="transmembrane region" description="Helical" evidence="1">
    <location>
        <begin position="6"/>
        <end position="32"/>
    </location>
</feature>
<sequence>MGAYWIVSFLLTLYFPDLALGGVMMICTPFFAGWMLRKFRDDALGGKISFRRGLAYSVYTFFNGSFLFAFGLFIYLYAFDKGQFFSTFLQGIKDSAAVYQALGSNPKELYDSIDIISHLSALQISFVFMMYYLIVSTPLAVVIALLCKRKDVGRHGNETTRTK</sequence>